<keyword evidence="4 6" id="KW-0472">Membrane</keyword>
<feature type="transmembrane region" description="Helical" evidence="6">
    <location>
        <begin position="317"/>
        <end position="333"/>
    </location>
</feature>
<evidence type="ECO:0000313" key="7">
    <source>
        <dbReference type="EMBL" id="AOG60653.1"/>
    </source>
</evidence>
<name>A0A1B3SL52_9MOLU</name>
<dbReference type="OrthoDB" id="397343at2"/>
<evidence type="ECO:0000256" key="4">
    <source>
        <dbReference type="ARBA" id="ARBA00023136"/>
    </source>
</evidence>
<dbReference type="Proteomes" id="UP000094378">
    <property type="component" value="Chromosome"/>
</dbReference>
<protein>
    <submittedName>
        <fullName evidence="7">Uncharacterized protein</fullName>
    </submittedName>
</protein>
<feature type="transmembrane region" description="Helical" evidence="6">
    <location>
        <begin position="258"/>
        <end position="277"/>
    </location>
</feature>
<proteinExistence type="predicted"/>
<dbReference type="SUPFAM" id="SSF144091">
    <property type="entry name" value="Rhomboid-like"/>
    <property type="match status" value="1"/>
</dbReference>
<dbReference type="RefSeq" id="WP_069116754.1">
    <property type="nucleotide sequence ID" value="NZ_CP017015.1"/>
</dbReference>
<dbReference type="KEGG" id="shj:SHELI_v1c07040"/>
<feature type="transmembrane region" description="Helical" evidence="6">
    <location>
        <begin position="162"/>
        <end position="186"/>
    </location>
</feature>
<feature type="transmembrane region" description="Helical" evidence="6">
    <location>
        <begin position="339"/>
        <end position="358"/>
    </location>
</feature>
<keyword evidence="2 6" id="KW-0812">Transmembrane</keyword>
<dbReference type="AlphaFoldDB" id="A0A1B3SL52"/>
<comment type="subcellular location">
    <subcellularLocation>
        <location evidence="1">Membrane</location>
        <topology evidence="1">Multi-pass membrane protein</topology>
    </subcellularLocation>
</comment>
<dbReference type="Gene3D" id="1.20.1540.10">
    <property type="entry name" value="Rhomboid-like"/>
    <property type="match status" value="1"/>
</dbReference>
<evidence type="ECO:0000313" key="8">
    <source>
        <dbReference type="Proteomes" id="UP000094378"/>
    </source>
</evidence>
<feature type="coiled-coil region" evidence="5">
    <location>
        <begin position="55"/>
        <end position="118"/>
    </location>
</feature>
<sequence>MAISNNDLKISLIHYLVKVEKYKVDPKLSSDFNVFLYNKNSIYQVISITVGEASLEIENKKIEKLSISLKSAKREKINVLKIAIFEGKQDGVICITSIADAKEKLKQHFAKIINLKEVEETKQNDDDEELSEEELLKTLQDPNSSSNIKLKKLASRMNSNSLVSIILMIMFLLLPIICFGIGIYWAQSDPLLSSGPVSSLFFGASNKALTIIGKQFWRLFTYGFNVQNYGVIAGGLQLLLISVPCLKLSKYTEGIVGSYKFALAMFITYPLTGLFTSVLMPSYIFSGVSVFSASVIGCLAVTTWTKKNDPITLFSKNRLFFPIIILILYNFLVNDMGAMVVIIVAIGISSSITLFFTYNYSKVDFYIAFPCLIIGSIIIIPIVFWIVPTYGLAPDDISMAALLYYVRKGIFSSDYVNSIIFDDNGWKYYVQDTPLGSWLRPFL</sequence>
<organism evidence="7 8">
    <name type="scientific">Spiroplasma helicoides</name>
    <dbReference type="NCBI Taxonomy" id="216938"/>
    <lineage>
        <taxon>Bacteria</taxon>
        <taxon>Bacillati</taxon>
        <taxon>Mycoplasmatota</taxon>
        <taxon>Mollicutes</taxon>
        <taxon>Entomoplasmatales</taxon>
        <taxon>Spiroplasmataceae</taxon>
        <taxon>Spiroplasma</taxon>
    </lineage>
</organism>
<dbReference type="InterPro" id="IPR035952">
    <property type="entry name" value="Rhomboid-like_sf"/>
</dbReference>
<feature type="transmembrane region" description="Helical" evidence="6">
    <location>
        <begin position="365"/>
        <end position="387"/>
    </location>
</feature>
<reference evidence="7 8" key="1">
    <citation type="submission" date="2016-08" db="EMBL/GenBank/DDBJ databases">
        <title>Complete genome sequence of Spiroplasma helicoides TABS-2 (DSM 22551).</title>
        <authorList>
            <person name="Shen W.-Y."/>
            <person name="Lo W.-S."/>
            <person name="Lai Y.-C."/>
            <person name="Kuo C.-H."/>
        </authorList>
    </citation>
    <scope>NUCLEOTIDE SEQUENCE [LARGE SCALE GENOMIC DNA]</scope>
    <source>
        <strain evidence="7 8">TABS-2</strain>
    </source>
</reference>
<feature type="transmembrane region" description="Helical" evidence="6">
    <location>
        <begin position="283"/>
        <end position="305"/>
    </location>
</feature>
<accession>A0A1B3SL52</accession>
<keyword evidence="3 6" id="KW-1133">Transmembrane helix</keyword>
<evidence type="ECO:0000256" key="5">
    <source>
        <dbReference type="SAM" id="Coils"/>
    </source>
</evidence>
<dbReference type="STRING" id="216938.SHELI_v1c07040"/>
<evidence type="ECO:0000256" key="6">
    <source>
        <dbReference type="SAM" id="Phobius"/>
    </source>
</evidence>
<evidence type="ECO:0000256" key="2">
    <source>
        <dbReference type="ARBA" id="ARBA00022692"/>
    </source>
</evidence>
<feature type="transmembrane region" description="Helical" evidence="6">
    <location>
        <begin position="226"/>
        <end position="246"/>
    </location>
</feature>
<evidence type="ECO:0000256" key="1">
    <source>
        <dbReference type="ARBA" id="ARBA00004141"/>
    </source>
</evidence>
<keyword evidence="5" id="KW-0175">Coiled coil</keyword>
<dbReference type="EMBL" id="CP017015">
    <property type="protein sequence ID" value="AOG60653.1"/>
    <property type="molecule type" value="Genomic_DNA"/>
</dbReference>
<dbReference type="GO" id="GO:0016020">
    <property type="term" value="C:membrane"/>
    <property type="evidence" value="ECO:0007669"/>
    <property type="project" value="UniProtKB-SubCell"/>
</dbReference>
<keyword evidence="8" id="KW-1185">Reference proteome</keyword>
<gene>
    <name evidence="7" type="ORF">SHELI_v1c07040</name>
</gene>
<evidence type="ECO:0000256" key="3">
    <source>
        <dbReference type="ARBA" id="ARBA00022989"/>
    </source>
</evidence>